<comment type="caution">
    <text evidence="3">The sequence shown here is derived from an EMBL/GenBank/DDBJ whole genome shotgun (WGS) entry which is preliminary data.</text>
</comment>
<dbReference type="RefSeq" id="WP_147666172.1">
    <property type="nucleotide sequence ID" value="NZ_VDUW01000002.1"/>
</dbReference>
<protein>
    <submittedName>
        <fullName evidence="3">Glycosyltransferase family 4 protein</fullName>
    </submittedName>
</protein>
<dbReference type="EMBL" id="VDUW01000002">
    <property type="protein sequence ID" value="TXL66872.1"/>
    <property type="molecule type" value="Genomic_DNA"/>
</dbReference>
<evidence type="ECO:0000259" key="2">
    <source>
        <dbReference type="Pfam" id="PF00534"/>
    </source>
</evidence>
<evidence type="ECO:0000313" key="4">
    <source>
        <dbReference type="Proteomes" id="UP000321574"/>
    </source>
</evidence>
<proteinExistence type="predicted"/>
<dbReference type="GO" id="GO:0009103">
    <property type="term" value="P:lipopolysaccharide biosynthetic process"/>
    <property type="evidence" value="ECO:0007669"/>
    <property type="project" value="TreeGrafter"/>
</dbReference>
<name>A0A5C8P0U1_9BACI</name>
<accession>A0A5C8P0U1</accession>
<evidence type="ECO:0000256" key="1">
    <source>
        <dbReference type="ARBA" id="ARBA00022679"/>
    </source>
</evidence>
<dbReference type="PANTHER" id="PTHR46401:SF2">
    <property type="entry name" value="GLYCOSYLTRANSFERASE WBBK-RELATED"/>
    <property type="match status" value="1"/>
</dbReference>
<reference evidence="3 4" key="1">
    <citation type="submission" date="2019-06" db="EMBL/GenBank/DDBJ databases">
        <title>Cerasibacillus sp. nov., isolated from maize field.</title>
        <authorList>
            <person name="Lin S.-Y."/>
            <person name="Tsai C.-F."/>
            <person name="Young C.-C."/>
        </authorList>
    </citation>
    <scope>NUCLEOTIDE SEQUENCE [LARGE SCALE GENOMIC DNA]</scope>
    <source>
        <strain evidence="3 4">CC-CFT480</strain>
    </source>
</reference>
<dbReference type="AlphaFoldDB" id="A0A5C8P0U1"/>
<gene>
    <name evidence="3" type="ORF">FHP05_05165</name>
</gene>
<keyword evidence="4" id="KW-1185">Reference proteome</keyword>
<dbReference type="GO" id="GO:0016757">
    <property type="term" value="F:glycosyltransferase activity"/>
    <property type="evidence" value="ECO:0007669"/>
    <property type="project" value="InterPro"/>
</dbReference>
<dbReference type="InterPro" id="IPR001296">
    <property type="entry name" value="Glyco_trans_1"/>
</dbReference>
<dbReference type="SUPFAM" id="SSF53756">
    <property type="entry name" value="UDP-Glycosyltransferase/glycogen phosphorylase"/>
    <property type="match status" value="1"/>
</dbReference>
<organism evidence="3 4">
    <name type="scientific">Cerasibacillus terrae</name>
    <dbReference type="NCBI Taxonomy" id="2498845"/>
    <lineage>
        <taxon>Bacteria</taxon>
        <taxon>Bacillati</taxon>
        <taxon>Bacillota</taxon>
        <taxon>Bacilli</taxon>
        <taxon>Bacillales</taxon>
        <taxon>Bacillaceae</taxon>
        <taxon>Cerasibacillus</taxon>
    </lineage>
</organism>
<dbReference type="Pfam" id="PF00534">
    <property type="entry name" value="Glycos_transf_1"/>
    <property type="match status" value="1"/>
</dbReference>
<dbReference type="Proteomes" id="UP000321574">
    <property type="component" value="Unassembled WGS sequence"/>
</dbReference>
<dbReference type="PANTHER" id="PTHR46401">
    <property type="entry name" value="GLYCOSYLTRANSFERASE WBBK-RELATED"/>
    <property type="match status" value="1"/>
</dbReference>
<sequence length="357" mass="41828">MKVMVFDVPAENGGALSILKEFYREVKFYEDKNIQWIFVLSKPMLKETKNIKIIRYPWAKKSWLHRMYFDQIKAPKLVRKFNPDKIFSLQNVIIPRVKVEQIIYIHQSLPFVNHRFSIRENKLFWVYQNIVSKIIFKSIKRSKKVIVQLNWFKDACIEKTAVAEEKIKVIPPKVNIDIKKYFSPTENSLSTFFYPAGASYYKNHRTIVEACKKLKSKGVNNYKVLFTLTGNENEHLATLYNRVIKENLQVEFLGSISREDVFKYYSKTVLIFPSYIETFGLPMLESKMHKGVILAANTPFSHEILDGYENAYFFNAFDSDELATLMIHISKGKINFIDDVSVEKKISKVLLIDEVLD</sequence>
<keyword evidence="1 3" id="KW-0808">Transferase</keyword>
<dbReference type="Gene3D" id="3.40.50.2000">
    <property type="entry name" value="Glycogen Phosphorylase B"/>
    <property type="match status" value="1"/>
</dbReference>
<dbReference type="OrthoDB" id="9775208at2"/>
<evidence type="ECO:0000313" key="3">
    <source>
        <dbReference type="EMBL" id="TXL66872.1"/>
    </source>
</evidence>
<feature type="domain" description="Glycosyl transferase family 1" evidence="2">
    <location>
        <begin position="191"/>
        <end position="331"/>
    </location>
</feature>